<evidence type="ECO:0000256" key="1">
    <source>
        <dbReference type="SAM" id="Phobius"/>
    </source>
</evidence>
<dbReference type="RefSeq" id="WP_317490334.1">
    <property type="nucleotide sequence ID" value="NZ_CP136051.1"/>
</dbReference>
<proteinExistence type="predicted"/>
<protein>
    <submittedName>
        <fullName evidence="2">DUF502 domain-containing protein</fullName>
    </submittedName>
</protein>
<dbReference type="EMBL" id="CP136051">
    <property type="protein sequence ID" value="WOK07669.1"/>
    <property type="molecule type" value="Genomic_DNA"/>
</dbReference>
<keyword evidence="1" id="KW-0472">Membrane</keyword>
<evidence type="ECO:0000313" key="2">
    <source>
        <dbReference type="EMBL" id="WOK07669.1"/>
    </source>
</evidence>
<evidence type="ECO:0000313" key="3">
    <source>
        <dbReference type="Proteomes" id="UP001302349"/>
    </source>
</evidence>
<keyword evidence="3" id="KW-1185">Reference proteome</keyword>
<dbReference type="PANTHER" id="PTHR31876">
    <property type="entry name" value="COV-LIKE PROTEIN 1"/>
    <property type="match status" value="1"/>
</dbReference>
<gene>
    <name evidence="2" type="ORF">RT717_03405</name>
</gene>
<dbReference type="Proteomes" id="UP001302349">
    <property type="component" value="Chromosome"/>
</dbReference>
<accession>A0ABZ0IRP5</accession>
<organism evidence="2 3">
    <name type="scientific">Imperialibacter roseus</name>
    <dbReference type="NCBI Taxonomy" id="1324217"/>
    <lineage>
        <taxon>Bacteria</taxon>
        <taxon>Pseudomonadati</taxon>
        <taxon>Bacteroidota</taxon>
        <taxon>Cytophagia</taxon>
        <taxon>Cytophagales</taxon>
        <taxon>Flammeovirgaceae</taxon>
        <taxon>Imperialibacter</taxon>
    </lineage>
</organism>
<feature type="transmembrane region" description="Helical" evidence="1">
    <location>
        <begin position="12"/>
        <end position="32"/>
    </location>
</feature>
<name>A0ABZ0IRP5_9BACT</name>
<dbReference type="PANTHER" id="PTHR31876:SF26">
    <property type="entry name" value="PROTEIN LIKE COV 2"/>
    <property type="match status" value="1"/>
</dbReference>
<dbReference type="InterPro" id="IPR007462">
    <property type="entry name" value="COV1-like"/>
</dbReference>
<reference evidence="2 3" key="1">
    <citation type="journal article" date="2023" name="Microbiol. Resour. Announc.">
        <title>Complete Genome Sequence of Imperialibacter roseus strain P4T.</title>
        <authorList>
            <person name="Tizabi D.R."/>
            <person name="Bachvaroff T."/>
            <person name="Hill R.T."/>
        </authorList>
    </citation>
    <scope>NUCLEOTIDE SEQUENCE [LARGE SCALE GENOMIC DNA]</scope>
    <source>
        <strain evidence="2 3">P4T</strain>
    </source>
</reference>
<sequence length="194" mass="21698">MSRVVSYFLKGLVFVVPLALTVYVSVGVVRWLDGLIPIDIPGLGILAILAGTLMIGYLATYFITKPFFEYFEKILKRLPLVNMIYSSFNDLMTAFVGDKRKFDKAVVVNMDAHGILQRIGFITNEDLKAINLPGKVAVYFPISYSIAGDLYIVDRANITPLDIPAMEIMTFLVSGGMTDSFGKYKKKFRDTTKK</sequence>
<feature type="transmembrane region" description="Helical" evidence="1">
    <location>
        <begin position="44"/>
        <end position="63"/>
    </location>
</feature>
<dbReference type="Pfam" id="PF04367">
    <property type="entry name" value="DUF502"/>
    <property type="match status" value="1"/>
</dbReference>
<keyword evidence="1" id="KW-1133">Transmembrane helix</keyword>
<keyword evidence="1" id="KW-0812">Transmembrane</keyword>